<dbReference type="Proteomes" id="UP000026915">
    <property type="component" value="Chromosome 6"/>
</dbReference>
<dbReference type="Gramene" id="EOY28492">
    <property type="protein sequence ID" value="EOY28492"/>
    <property type="gene ID" value="TCM_030036"/>
</dbReference>
<protein>
    <submittedName>
        <fullName evidence="1">Uncharacterized protein</fullName>
    </submittedName>
</protein>
<accession>A0A061GH43</accession>
<name>A0A061GH43_THECC</name>
<evidence type="ECO:0000313" key="2">
    <source>
        <dbReference type="Proteomes" id="UP000026915"/>
    </source>
</evidence>
<organism evidence="1 2">
    <name type="scientific">Theobroma cacao</name>
    <name type="common">Cacao</name>
    <name type="synonym">Cocoa</name>
    <dbReference type="NCBI Taxonomy" id="3641"/>
    <lineage>
        <taxon>Eukaryota</taxon>
        <taxon>Viridiplantae</taxon>
        <taxon>Streptophyta</taxon>
        <taxon>Embryophyta</taxon>
        <taxon>Tracheophyta</taxon>
        <taxon>Spermatophyta</taxon>
        <taxon>Magnoliopsida</taxon>
        <taxon>eudicotyledons</taxon>
        <taxon>Gunneridae</taxon>
        <taxon>Pentapetalae</taxon>
        <taxon>rosids</taxon>
        <taxon>malvids</taxon>
        <taxon>Malvales</taxon>
        <taxon>Malvaceae</taxon>
        <taxon>Byttnerioideae</taxon>
        <taxon>Theobroma</taxon>
    </lineage>
</organism>
<evidence type="ECO:0000313" key="1">
    <source>
        <dbReference type="EMBL" id="EOY28492.1"/>
    </source>
</evidence>
<proteinExistence type="predicted"/>
<reference evidence="1 2" key="1">
    <citation type="journal article" date="2013" name="Genome Biol.">
        <title>The genome sequence of the most widely cultivated cacao type and its use to identify candidate genes regulating pod color.</title>
        <authorList>
            <person name="Motamayor J.C."/>
            <person name="Mockaitis K."/>
            <person name="Schmutz J."/>
            <person name="Haiminen N."/>
            <person name="Iii D.L."/>
            <person name="Cornejo O."/>
            <person name="Findley S.D."/>
            <person name="Zheng P."/>
            <person name="Utro F."/>
            <person name="Royaert S."/>
            <person name="Saski C."/>
            <person name="Jenkins J."/>
            <person name="Podicheti R."/>
            <person name="Zhao M."/>
            <person name="Scheffler B.E."/>
            <person name="Stack J.C."/>
            <person name="Feltus F.A."/>
            <person name="Mustiga G.M."/>
            <person name="Amores F."/>
            <person name="Phillips W."/>
            <person name="Marelli J.P."/>
            <person name="May G.D."/>
            <person name="Shapiro H."/>
            <person name="Ma J."/>
            <person name="Bustamante C.D."/>
            <person name="Schnell R.J."/>
            <person name="Main D."/>
            <person name="Gilbert D."/>
            <person name="Parida L."/>
            <person name="Kuhn D.N."/>
        </authorList>
    </citation>
    <scope>NUCLEOTIDE SEQUENCE [LARGE SCALE GENOMIC DNA]</scope>
    <source>
        <strain evidence="2">cv. Matina 1-6</strain>
    </source>
</reference>
<dbReference type="InParanoid" id="A0A061GH43"/>
<gene>
    <name evidence="1" type="ORF">TCM_030036</name>
</gene>
<keyword evidence="2" id="KW-1185">Reference proteome</keyword>
<dbReference type="AlphaFoldDB" id="A0A061GH43"/>
<sequence length="69" mass="7318">MDGIGRPTEITLQLKSSENLWSEVNALEGVDFGKTALAVCFGEATLITGSVTAVSFMALHNSLFVLCGR</sequence>
<dbReference type="EMBL" id="CM001884">
    <property type="protein sequence ID" value="EOY28492.1"/>
    <property type="molecule type" value="Genomic_DNA"/>
</dbReference>
<dbReference type="HOGENOM" id="CLU_2781002_0_0_1"/>